<evidence type="ECO:0000313" key="3">
    <source>
        <dbReference type="RefSeq" id="XP_033581530.1"/>
    </source>
</evidence>
<organism evidence="1">
    <name type="scientific">Mytilinidion resinicola</name>
    <dbReference type="NCBI Taxonomy" id="574789"/>
    <lineage>
        <taxon>Eukaryota</taxon>
        <taxon>Fungi</taxon>
        <taxon>Dikarya</taxon>
        <taxon>Ascomycota</taxon>
        <taxon>Pezizomycotina</taxon>
        <taxon>Dothideomycetes</taxon>
        <taxon>Pleosporomycetidae</taxon>
        <taxon>Mytilinidiales</taxon>
        <taxon>Mytilinidiaceae</taxon>
        <taxon>Mytilinidion</taxon>
    </lineage>
</organism>
<dbReference type="RefSeq" id="XP_033581530.1">
    <property type="nucleotide sequence ID" value="XM_033724963.1"/>
</dbReference>
<keyword evidence="2" id="KW-1185">Reference proteome</keyword>
<reference evidence="1 3" key="1">
    <citation type="journal article" date="2020" name="Stud. Mycol.">
        <title>101 Dothideomycetes genomes: a test case for predicting lifestyles and emergence of pathogens.</title>
        <authorList>
            <person name="Haridas S."/>
            <person name="Albert R."/>
            <person name="Binder M."/>
            <person name="Bloem J."/>
            <person name="Labutti K."/>
            <person name="Salamov A."/>
            <person name="Andreopoulos B."/>
            <person name="Baker S."/>
            <person name="Barry K."/>
            <person name="Bills G."/>
            <person name="Bluhm B."/>
            <person name="Cannon C."/>
            <person name="Castanera R."/>
            <person name="Culley D."/>
            <person name="Daum C."/>
            <person name="Ezra D."/>
            <person name="Gonzalez J."/>
            <person name="Henrissat B."/>
            <person name="Kuo A."/>
            <person name="Liang C."/>
            <person name="Lipzen A."/>
            <person name="Lutzoni F."/>
            <person name="Magnuson J."/>
            <person name="Mondo S."/>
            <person name="Nolan M."/>
            <person name="Ohm R."/>
            <person name="Pangilinan J."/>
            <person name="Park H.-J."/>
            <person name="Ramirez L."/>
            <person name="Alfaro M."/>
            <person name="Sun H."/>
            <person name="Tritt A."/>
            <person name="Yoshinaga Y."/>
            <person name="Zwiers L.-H."/>
            <person name="Turgeon B."/>
            <person name="Goodwin S."/>
            <person name="Spatafora J."/>
            <person name="Crous P."/>
            <person name="Grigoriev I."/>
        </authorList>
    </citation>
    <scope>NUCLEOTIDE SEQUENCE</scope>
    <source>
        <strain evidence="1 3">CBS 304.34</strain>
    </source>
</reference>
<reference evidence="3" key="2">
    <citation type="submission" date="2020-04" db="EMBL/GenBank/DDBJ databases">
        <authorList>
            <consortium name="NCBI Genome Project"/>
        </authorList>
    </citation>
    <scope>NUCLEOTIDE SEQUENCE</scope>
    <source>
        <strain evidence="3">CBS 304.34</strain>
    </source>
</reference>
<dbReference type="Proteomes" id="UP000504636">
    <property type="component" value="Unplaced"/>
</dbReference>
<dbReference type="AlphaFoldDB" id="A0A6A6Z056"/>
<accession>A0A6A6Z056</accession>
<proteinExistence type="predicted"/>
<protein>
    <submittedName>
        <fullName evidence="1 3">Uncharacterized protein</fullName>
    </submittedName>
</protein>
<reference evidence="3" key="3">
    <citation type="submission" date="2025-04" db="UniProtKB">
        <authorList>
            <consortium name="RefSeq"/>
        </authorList>
    </citation>
    <scope>IDENTIFICATION</scope>
    <source>
        <strain evidence="3">CBS 304.34</strain>
    </source>
</reference>
<dbReference type="EMBL" id="MU003694">
    <property type="protein sequence ID" value="KAF2814566.1"/>
    <property type="molecule type" value="Genomic_DNA"/>
</dbReference>
<evidence type="ECO:0000313" key="1">
    <source>
        <dbReference type="EMBL" id="KAF2814566.1"/>
    </source>
</evidence>
<name>A0A6A6Z056_9PEZI</name>
<dbReference type="GeneID" id="54465856"/>
<gene>
    <name evidence="1 3" type="ORF">BDZ99DRAFT_515355</name>
</gene>
<sequence length="233" mass="25846">MLCDALLAIARSCVDLINFCKHFRISADKTSGRLRGLLDLAADLTSSDLPAWMEFKRACPLLPHGVFFENLRELKFAGNSMPVCRAKDQYNLLNYILKSSSRLEKLTLRGAGKASTIEDPIEVVYGAGVAFQLLCMQWAPYRDLLKTNCLTSLTLSCLYVHSDTVNCFLKNHAHTLQCLSLEGLVLSCSFSNLLAACHECSKLELLYVRAPFLLPPGPWRNLGPTVFGDVASR</sequence>
<evidence type="ECO:0000313" key="2">
    <source>
        <dbReference type="Proteomes" id="UP000504636"/>
    </source>
</evidence>